<accession>A0A6L3SND7</accession>
<sequence>MAALHIGSRTAKLTLGPFEMGQVQIRDAEISCQQSVKQRESSMAKQEPVIKTLGVNSALDKVLAALNVGNAEKLGQLYFDLANAVHEDDLDRILISHGQEFQDHVGVADDSPQGLVLKVAVARLMDPGVNYRRTNK</sequence>
<dbReference type="AlphaFoldDB" id="A0A6L3SND7"/>
<protein>
    <submittedName>
        <fullName evidence="1">Uncharacterized protein</fullName>
    </submittedName>
</protein>
<proteinExistence type="predicted"/>
<dbReference type="EMBL" id="VZZK01000084">
    <property type="protein sequence ID" value="KAB1068609.1"/>
    <property type="molecule type" value="Genomic_DNA"/>
</dbReference>
<comment type="caution">
    <text evidence="1">The sequence shown here is derived from an EMBL/GenBank/DDBJ whole genome shotgun (WGS) entry which is preliminary data.</text>
</comment>
<dbReference type="Proteomes" id="UP000474159">
    <property type="component" value="Unassembled WGS sequence"/>
</dbReference>
<organism evidence="1 2">
    <name type="scientific">Methylobacterium soli</name>
    <dbReference type="NCBI Taxonomy" id="553447"/>
    <lineage>
        <taxon>Bacteria</taxon>
        <taxon>Pseudomonadati</taxon>
        <taxon>Pseudomonadota</taxon>
        <taxon>Alphaproteobacteria</taxon>
        <taxon>Hyphomicrobiales</taxon>
        <taxon>Methylobacteriaceae</taxon>
        <taxon>Methylobacterium</taxon>
    </lineage>
</organism>
<evidence type="ECO:0000313" key="1">
    <source>
        <dbReference type="EMBL" id="KAB1068609.1"/>
    </source>
</evidence>
<reference evidence="1 2" key="1">
    <citation type="submission" date="2019-09" db="EMBL/GenBank/DDBJ databases">
        <title>YIM 48816 draft genome.</title>
        <authorList>
            <person name="Jiang L."/>
        </authorList>
    </citation>
    <scope>NUCLEOTIDE SEQUENCE [LARGE SCALE GENOMIC DNA]</scope>
    <source>
        <strain evidence="1 2">YIM 48816</strain>
    </source>
</reference>
<dbReference type="RefSeq" id="WP_151005801.1">
    <property type="nucleotide sequence ID" value="NZ_BPQY01000288.1"/>
</dbReference>
<gene>
    <name evidence="1" type="ORF">F6X53_31470</name>
</gene>
<keyword evidence="2" id="KW-1185">Reference proteome</keyword>
<name>A0A6L3SND7_9HYPH</name>
<evidence type="ECO:0000313" key="2">
    <source>
        <dbReference type="Proteomes" id="UP000474159"/>
    </source>
</evidence>